<dbReference type="SUPFAM" id="SSF74650">
    <property type="entry name" value="Galactose mutarotase-like"/>
    <property type="match status" value="1"/>
</dbReference>
<sequence length="283" mass="32344">MKKTLSHNGFSATINYHGAELVSFRSPSGKEYIWNGDPEYWGKHSPVLFPVVGTLKKNSFTYKGTEYHLPRHGFARDMEFSLTHHSDNQAVFSLQFSEETLAKYPFRFWLQINYRLLNNTLLIGYSVINEGHEKMPFSLGAHPAFALPGKFGDYALEFEKSNPLRAFLLENDLLSDKIETIPLENGKLRLDYDLFENDALIIKNVSSKSLSIVKDNKKIVTVGYDDFPHLGLWTKPDAPFLCIEPWFGYSDKTDASGNIFEKESIMILDSEAVFNTNFTIEVF</sequence>
<comment type="cofactor">
    <cofactor evidence="1">
        <name>Ca(2+)</name>
        <dbReference type="ChEBI" id="CHEBI:29108"/>
    </cofactor>
</comment>
<comment type="caution">
    <text evidence="4">The sequence shown here is derived from an EMBL/GenBank/DDBJ whole genome shotgun (WGS) entry which is preliminary data.</text>
</comment>
<dbReference type="CDD" id="cd09024">
    <property type="entry name" value="Aldose_epim_lacX"/>
    <property type="match status" value="1"/>
</dbReference>
<organism evidence="4 5">
    <name type="scientific">Flavobacterium agri</name>
    <dbReference type="NCBI Taxonomy" id="2743471"/>
    <lineage>
        <taxon>Bacteria</taxon>
        <taxon>Pseudomonadati</taxon>
        <taxon>Bacteroidota</taxon>
        <taxon>Flavobacteriia</taxon>
        <taxon>Flavobacteriales</taxon>
        <taxon>Flavobacteriaceae</taxon>
        <taxon>Flavobacterium</taxon>
    </lineage>
</organism>
<dbReference type="Pfam" id="PF01263">
    <property type="entry name" value="Aldose_epim"/>
    <property type="match status" value="1"/>
</dbReference>
<dbReference type="InterPro" id="IPR037481">
    <property type="entry name" value="LacX"/>
</dbReference>
<keyword evidence="3" id="KW-0106">Calcium</keyword>
<evidence type="ECO:0000256" key="3">
    <source>
        <dbReference type="ARBA" id="ARBA00022837"/>
    </source>
</evidence>
<evidence type="ECO:0000256" key="2">
    <source>
        <dbReference type="ARBA" id="ARBA00011245"/>
    </source>
</evidence>
<dbReference type="InterPro" id="IPR011013">
    <property type="entry name" value="Gal_mutarotase_sf_dom"/>
</dbReference>
<dbReference type="PANTHER" id="PTHR11122">
    <property type="entry name" value="APOSPORY-ASSOCIATED PROTEIN C-RELATED"/>
    <property type="match status" value="1"/>
</dbReference>
<dbReference type="Proteomes" id="UP000535020">
    <property type="component" value="Unassembled WGS sequence"/>
</dbReference>
<gene>
    <name evidence="4" type="ORF">HZF10_15410</name>
</gene>
<dbReference type="GO" id="GO:0005975">
    <property type="term" value="P:carbohydrate metabolic process"/>
    <property type="evidence" value="ECO:0007669"/>
    <property type="project" value="InterPro"/>
</dbReference>
<comment type="subunit">
    <text evidence="2">Monomer.</text>
</comment>
<dbReference type="GO" id="GO:0016853">
    <property type="term" value="F:isomerase activity"/>
    <property type="evidence" value="ECO:0007669"/>
    <property type="project" value="InterPro"/>
</dbReference>
<accession>A0A7Y9C8E8</accession>
<dbReference type="Gene3D" id="2.70.98.10">
    <property type="match status" value="1"/>
</dbReference>
<keyword evidence="5" id="KW-1185">Reference proteome</keyword>
<evidence type="ECO:0000313" key="4">
    <source>
        <dbReference type="EMBL" id="NYA72317.1"/>
    </source>
</evidence>
<protein>
    <submittedName>
        <fullName evidence="4">Aldose 1-epimerase family protein</fullName>
    </submittedName>
</protein>
<dbReference type="AlphaFoldDB" id="A0A7Y9C8E8"/>
<dbReference type="InterPro" id="IPR014718">
    <property type="entry name" value="GH-type_carb-bd"/>
</dbReference>
<evidence type="ECO:0000256" key="1">
    <source>
        <dbReference type="ARBA" id="ARBA00001913"/>
    </source>
</evidence>
<dbReference type="EMBL" id="JACBJI010000007">
    <property type="protein sequence ID" value="NYA72317.1"/>
    <property type="molecule type" value="Genomic_DNA"/>
</dbReference>
<dbReference type="PANTHER" id="PTHR11122:SF13">
    <property type="entry name" value="GLUCOSE-6-PHOSPHATE 1-EPIMERASE"/>
    <property type="match status" value="1"/>
</dbReference>
<dbReference type="RefSeq" id="WP_176007121.1">
    <property type="nucleotide sequence ID" value="NZ_JABWMI010000018.1"/>
</dbReference>
<dbReference type="InterPro" id="IPR008183">
    <property type="entry name" value="Aldose_1/G6P_1-epimerase"/>
</dbReference>
<evidence type="ECO:0000313" key="5">
    <source>
        <dbReference type="Proteomes" id="UP000535020"/>
    </source>
</evidence>
<dbReference type="GO" id="GO:0030246">
    <property type="term" value="F:carbohydrate binding"/>
    <property type="evidence" value="ECO:0007669"/>
    <property type="project" value="InterPro"/>
</dbReference>
<name>A0A7Y9C8E8_9FLAO</name>
<reference evidence="4 5" key="1">
    <citation type="submission" date="2020-07" db="EMBL/GenBank/DDBJ databases">
        <authorList>
            <person name="Sun Q."/>
        </authorList>
    </citation>
    <scope>NUCLEOTIDE SEQUENCE [LARGE SCALE GENOMIC DNA]</scope>
    <source>
        <strain evidence="4 5">MAH-1</strain>
    </source>
</reference>
<proteinExistence type="predicted"/>